<feature type="transmembrane region" description="Helical" evidence="1">
    <location>
        <begin position="248"/>
        <end position="271"/>
    </location>
</feature>
<dbReference type="AlphaFoldDB" id="A0A3M5TKC3"/>
<accession>A0A3M5TKC3</accession>
<keyword evidence="1" id="KW-0472">Membrane</keyword>
<feature type="transmembrane region" description="Helical" evidence="1">
    <location>
        <begin position="7"/>
        <end position="31"/>
    </location>
</feature>
<feature type="transmembrane region" description="Helical" evidence="1">
    <location>
        <begin position="160"/>
        <end position="180"/>
    </location>
</feature>
<reference evidence="2 3" key="1">
    <citation type="submission" date="2018-08" db="EMBL/GenBank/DDBJ databases">
        <title>Recombination of ecologically and evolutionarily significant loci maintains genetic cohesion in the Pseudomonas syringae species complex.</title>
        <authorList>
            <person name="Dillon M."/>
            <person name="Thakur S."/>
            <person name="Almeida R.N.D."/>
            <person name="Weir B.S."/>
            <person name="Guttman D.S."/>
        </authorList>
    </citation>
    <scope>NUCLEOTIDE SEQUENCE [LARGE SCALE GENOMIC DNA]</scope>
    <source>
        <strain evidence="2 3">ICMP 2732</strain>
    </source>
</reference>
<feature type="transmembrane region" description="Helical" evidence="1">
    <location>
        <begin position="37"/>
        <end position="58"/>
    </location>
</feature>
<evidence type="ECO:0000256" key="1">
    <source>
        <dbReference type="SAM" id="Phobius"/>
    </source>
</evidence>
<keyword evidence="1" id="KW-0812">Transmembrane</keyword>
<keyword evidence="1" id="KW-1133">Transmembrane helix</keyword>
<feature type="transmembrane region" description="Helical" evidence="1">
    <location>
        <begin position="192"/>
        <end position="210"/>
    </location>
</feature>
<evidence type="ECO:0000313" key="3">
    <source>
        <dbReference type="Proteomes" id="UP000281350"/>
    </source>
</evidence>
<proteinExistence type="predicted"/>
<comment type="caution">
    <text evidence="2">The sequence shown here is derived from an EMBL/GenBank/DDBJ whole genome shotgun (WGS) entry which is preliminary data.</text>
</comment>
<organism evidence="2 3">
    <name type="scientific">Pseudomonas syringae pv. primulae</name>
    <dbReference type="NCBI Taxonomy" id="251707"/>
    <lineage>
        <taxon>Bacteria</taxon>
        <taxon>Pseudomonadati</taxon>
        <taxon>Pseudomonadota</taxon>
        <taxon>Gammaproteobacteria</taxon>
        <taxon>Pseudomonadales</taxon>
        <taxon>Pseudomonadaceae</taxon>
        <taxon>Pseudomonas</taxon>
    </lineage>
</organism>
<evidence type="ECO:0000313" key="2">
    <source>
        <dbReference type="EMBL" id="RMO67374.1"/>
    </source>
</evidence>
<dbReference type="RefSeq" id="WP_122279248.1">
    <property type="nucleotide sequence ID" value="NZ_RBPY01000204.1"/>
</dbReference>
<feature type="transmembrane region" description="Helical" evidence="1">
    <location>
        <begin position="97"/>
        <end position="118"/>
    </location>
</feature>
<evidence type="ECO:0008006" key="4">
    <source>
        <dbReference type="Google" id="ProtNLM"/>
    </source>
</evidence>
<feature type="transmembrane region" description="Helical" evidence="1">
    <location>
        <begin position="277"/>
        <end position="297"/>
    </location>
</feature>
<feature type="transmembrane region" description="Helical" evidence="1">
    <location>
        <begin position="130"/>
        <end position="148"/>
    </location>
</feature>
<feature type="transmembrane region" description="Helical" evidence="1">
    <location>
        <begin position="222"/>
        <end position="241"/>
    </location>
</feature>
<gene>
    <name evidence="2" type="ORF">ALQ36_05185</name>
</gene>
<feature type="transmembrane region" description="Helical" evidence="1">
    <location>
        <begin position="70"/>
        <end position="91"/>
    </location>
</feature>
<protein>
    <recommendedName>
        <fullName evidence="4">EamA domain-containing protein</fullName>
    </recommendedName>
</protein>
<dbReference type="EMBL" id="RBPY01000204">
    <property type="protein sequence ID" value="RMO67374.1"/>
    <property type="molecule type" value="Genomic_DNA"/>
</dbReference>
<sequence>MTDQGKYLLGVFFSLLYILIASAQSVMLNIWLAGINVFLVVSLSFVVVTAVFGVVGFFKQRSAYTVLFSQWRLLLALNIFSMFNWLFYFLAVKYLEPSVAVTLTQGIGPVSMTIYLLLTRQSVSLVTRCCHFAILIAAVTMCIYAVLIRSVYSQYSKPEIMVGIVIAVMCSFSITATVIVSKRFAISNVPASALLSLRFLLLVIVCQSIFSLRYEMVLNAEVIYTIFLIGLVGVSTSIYFLQKGIELATPLAVSTVLALSPLAVFIIQLFIGHAPFSLFLFSMIMTIVVASISSIIYDARQIGKFNN</sequence>
<name>A0A3M5TKC3_9PSED</name>
<dbReference type="Proteomes" id="UP000281350">
    <property type="component" value="Unassembled WGS sequence"/>
</dbReference>